<evidence type="ECO:0000313" key="1">
    <source>
        <dbReference type="EMBL" id="SFE31709.1"/>
    </source>
</evidence>
<protein>
    <submittedName>
        <fullName evidence="1">Uncharacterized protein</fullName>
    </submittedName>
</protein>
<sequence length="118" mass="14077">MDKLYNQVQIYLNMDEEIDFKEFQAYYQQVLKYLDEYSSDLHEDDLWKALFVVESIMSNAENRAKTAKKAEAKKYNKMATRTKLYAQNFTKRLSDLGYDEEQIGSKFEEMLEEGPEEK</sequence>
<dbReference type="EMBL" id="FONT01000001">
    <property type="protein sequence ID" value="SFE31709.1"/>
    <property type="molecule type" value="Genomic_DNA"/>
</dbReference>
<dbReference type="AlphaFoldDB" id="A0A1I1ZJ34"/>
<keyword evidence="2" id="KW-1185">Reference proteome</keyword>
<proteinExistence type="predicted"/>
<evidence type="ECO:0000313" key="2">
    <source>
        <dbReference type="Proteomes" id="UP000199516"/>
    </source>
</evidence>
<gene>
    <name evidence="1" type="ORF">SAMN05192532_101272</name>
</gene>
<dbReference type="RefSeq" id="WP_091656369.1">
    <property type="nucleotide sequence ID" value="NZ_FONT01000001.1"/>
</dbReference>
<name>A0A1I1ZJ34_9BACI</name>
<accession>A0A1I1ZJ34</accession>
<organism evidence="1 2">
    <name type="scientific">Alteribacillus iranensis</name>
    <dbReference type="NCBI Taxonomy" id="930128"/>
    <lineage>
        <taxon>Bacteria</taxon>
        <taxon>Bacillati</taxon>
        <taxon>Bacillota</taxon>
        <taxon>Bacilli</taxon>
        <taxon>Bacillales</taxon>
        <taxon>Bacillaceae</taxon>
        <taxon>Alteribacillus</taxon>
    </lineage>
</organism>
<dbReference type="Proteomes" id="UP000199516">
    <property type="component" value="Unassembled WGS sequence"/>
</dbReference>
<dbReference type="OrthoDB" id="1787088at2"/>
<reference evidence="1 2" key="1">
    <citation type="submission" date="2016-10" db="EMBL/GenBank/DDBJ databases">
        <authorList>
            <person name="de Groot N.N."/>
        </authorList>
    </citation>
    <scope>NUCLEOTIDE SEQUENCE [LARGE SCALE GENOMIC DNA]</scope>
    <source>
        <strain evidence="1 2">DSM 23995</strain>
    </source>
</reference>